<evidence type="ECO:0000256" key="1">
    <source>
        <dbReference type="ARBA" id="ARBA00006068"/>
    </source>
</evidence>
<dbReference type="PANTHER" id="PTHR33392">
    <property type="entry name" value="POLYISOPRENYL-TEICHOIC ACID--PEPTIDOGLYCAN TEICHOIC ACID TRANSFERASE TAGU"/>
    <property type="match status" value="1"/>
</dbReference>
<dbReference type="EMBL" id="PCWM01000002">
    <property type="protein sequence ID" value="PIR03489.1"/>
    <property type="molecule type" value="Genomic_DNA"/>
</dbReference>
<proteinExistence type="inferred from homology"/>
<dbReference type="Gene3D" id="3.40.630.190">
    <property type="entry name" value="LCP protein"/>
    <property type="match status" value="1"/>
</dbReference>
<keyword evidence="2" id="KW-0472">Membrane</keyword>
<dbReference type="Pfam" id="PF03816">
    <property type="entry name" value="LytR_cpsA_psr"/>
    <property type="match status" value="1"/>
</dbReference>
<feature type="domain" description="Cell envelope-related transcriptional attenuator" evidence="3">
    <location>
        <begin position="114"/>
        <end position="274"/>
    </location>
</feature>
<keyword evidence="2" id="KW-1133">Transmembrane helix</keyword>
<dbReference type="InterPro" id="IPR027381">
    <property type="entry name" value="LytR/CpsA/Psr_C"/>
</dbReference>
<dbReference type="Pfam" id="PF13399">
    <property type="entry name" value="LytR_C"/>
    <property type="match status" value="1"/>
</dbReference>
<evidence type="ECO:0000259" key="3">
    <source>
        <dbReference type="Pfam" id="PF03816"/>
    </source>
</evidence>
<organism evidence="5 6">
    <name type="scientific">Candidatus Magasanikbacteria bacterium CG11_big_fil_rev_8_21_14_0_20_43_7</name>
    <dbReference type="NCBI Taxonomy" id="1974654"/>
    <lineage>
        <taxon>Bacteria</taxon>
        <taxon>Candidatus Magasanikiibacteriota</taxon>
    </lineage>
</organism>
<dbReference type="AlphaFoldDB" id="A0A2H0N3L0"/>
<dbReference type="NCBIfam" id="TIGR00350">
    <property type="entry name" value="lytR_cpsA_psr"/>
    <property type="match status" value="1"/>
</dbReference>
<accession>A0A2H0N3L0</accession>
<evidence type="ECO:0000256" key="2">
    <source>
        <dbReference type="SAM" id="Phobius"/>
    </source>
</evidence>
<feature type="domain" description="LytR/CpsA/Psr regulator C-terminal" evidence="4">
    <location>
        <begin position="390"/>
        <end position="477"/>
    </location>
</feature>
<protein>
    <recommendedName>
        <fullName evidence="7">Cell envelope-related transcriptional attenuator domain-containing protein</fullName>
    </recommendedName>
</protein>
<gene>
    <name evidence="5" type="ORF">COV60_00055</name>
</gene>
<evidence type="ECO:0008006" key="7">
    <source>
        <dbReference type="Google" id="ProtNLM"/>
    </source>
</evidence>
<keyword evidence="2" id="KW-0812">Transmembrane</keyword>
<feature type="transmembrane region" description="Helical" evidence="2">
    <location>
        <begin position="28"/>
        <end position="49"/>
    </location>
</feature>
<evidence type="ECO:0000259" key="4">
    <source>
        <dbReference type="Pfam" id="PF13399"/>
    </source>
</evidence>
<name>A0A2H0N3L0_9BACT</name>
<dbReference type="Gene3D" id="3.30.70.2390">
    <property type="match status" value="1"/>
</dbReference>
<dbReference type="Proteomes" id="UP000229782">
    <property type="component" value="Unassembled WGS sequence"/>
</dbReference>
<comment type="caution">
    <text evidence="5">The sequence shown here is derived from an EMBL/GenBank/DDBJ whole genome shotgun (WGS) entry which is preliminary data.</text>
</comment>
<evidence type="ECO:0000313" key="6">
    <source>
        <dbReference type="Proteomes" id="UP000229782"/>
    </source>
</evidence>
<dbReference type="InterPro" id="IPR004474">
    <property type="entry name" value="LytR_CpsA_psr"/>
</dbReference>
<sequence>MDSQRKNFLEDQEREEDAQKPPYKRRHLFLFLSIGAILFMSGCIGRTVFVNTLPNDPLAYDPVTLEPLKPRGLLTRITRLVFNKHEPLEGQKQDRINILLLGMGGLGHDGPFLTDTIVLTSMQPTTGEVAMVSIPRDLGVDIPGKGWYKINHANAFGESRQSGSGGSLATRVVADTFNVNIPYYIRVDFSAVEKIIDDIDGVTIDVERAFTDTQYPASNYEYQTISFQNGVQTMDGATALTYIRSRHGNNGEGSDFARARRQQRMILALKEKILSFETLANPIRIHSIMETLGAHLTTNMDFADIISMMKIAKQADFSNILPVVLDSSPDGYLKETIGVDGAYMLAPVTGNFENISALIENIFDTDSSLVPKTPIDTPEQEKPVLTPAIVEIDNGTWRAGLAAQIKKQLEDDGIVVTTIGNTTQRPVLQSAIYVLNARGQETANAIKSALSIPIKETPNGVSWAIGTEVLVILGEDF</sequence>
<dbReference type="InterPro" id="IPR050922">
    <property type="entry name" value="LytR/CpsA/Psr_CW_biosynth"/>
</dbReference>
<reference evidence="5 6" key="1">
    <citation type="submission" date="2017-09" db="EMBL/GenBank/DDBJ databases">
        <title>Depth-based differentiation of microbial function through sediment-hosted aquifers and enrichment of novel symbionts in the deep terrestrial subsurface.</title>
        <authorList>
            <person name="Probst A.J."/>
            <person name="Ladd B."/>
            <person name="Jarett J.K."/>
            <person name="Geller-Mcgrath D.E."/>
            <person name="Sieber C.M."/>
            <person name="Emerson J.B."/>
            <person name="Anantharaman K."/>
            <person name="Thomas B.C."/>
            <person name="Malmstrom R."/>
            <person name="Stieglmeier M."/>
            <person name="Klingl A."/>
            <person name="Woyke T."/>
            <person name="Ryan C.M."/>
            <person name="Banfield J.F."/>
        </authorList>
    </citation>
    <scope>NUCLEOTIDE SEQUENCE [LARGE SCALE GENOMIC DNA]</scope>
    <source>
        <strain evidence="5">CG11_big_fil_rev_8_21_14_0_20_43_7</strain>
    </source>
</reference>
<comment type="similarity">
    <text evidence="1">Belongs to the LytR/CpsA/Psr (LCP) family.</text>
</comment>
<dbReference type="PANTHER" id="PTHR33392:SF6">
    <property type="entry name" value="POLYISOPRENYL-TEICHOIC ACID--PEPTIDOGLYCAN TEICHOIC ACID TRANSFERASE TAGU"/>
    <property type="match status" value="1"/>
</dbReference>
<evidence type="ECO:0000313" key="5">
    <source>
        <dbReference type="EMBL" id="PIR03489.1"/>
    </source>
</evidence>